<keyword evidence="9" id="KW-1185">Reference proteome</keyword>
<accession>A0ABX6IFP0</accession>
<name>A0ABX6IFP0_9ACTN</name>
<evidence type="ECO:0000313" key="9">
    <source>
        <dbReference type="Proteomes" id="UP001059836"/>
    </source>
</evidence>
<gene>
    <name evidence="8" type="ORF">GII31_03760</name>
</gene>
<dbReference type="Gene3D" id="3.40.47.10">
    <property type="match status" value="2"/>
</dbReference>
<dbReference type="EMBL" id="CP045809">
    <property type="protein sequence ID" value="QHN34146.1"/>
    <property type="molecule type" value="Genomic_DNA"/>
</dbReference>
<evidence type="ECO:0000256" key="5">
    <source>
        <dbReference type="SAM" id="MobiDB-lite"/>
    </source>
</evidence>
<organism evidence="8 9">
    <name type="scientific">Gordonia pseudamarae</name>
    <dbReference type="NCBI Taxonomy" id="2831662"/>
    <lineage>
        <taxon>Bacteria</taxon>
        <taxon>Bacillati</taxon>
        <taxon>Actinomycetota</taxon>
        <taxon>Actinomycetes</taxon>
        <taxon>Mycobacteriales</taxon>
        <taxon>Gordoniaceae</taxon>
        <taxon>Gordonia</taxon>
    </lineage>
</organism>
<dbReference type="CDD" id="cd00831">
    <property type="entry name" value="CHS_like"/>
    <property type="match status" value="1"/>
</dbReference>
<dbReference type="InterPro" id="IPR012328">
    <property type="entry name" value="Chalcone/stilbene_synt_C"/>
</dbReference>
<comment type="similarity">
    <text evidence="2">Belongs to the thiolase-like superfamily. Chalcone/stilbene synthases family.</text>
</comment>
<keyword evidence="4" id="KW-0808">Transferase</keyword>
<dbReference type="InterPro" id="IPR016039">
    <property type="entry name" value="Thiolase-like"/>
</dbReference>
<proteinExistence type="inferred from homology"/>
<evidence type="ECO:0000259" key="6">
    <source>
        <dbReference type="Pfam" id="PF00195"/>
    </source>
</evidence>
<reference evidence="8" key="1">
    <citation type="journal article" date="2021" name="Nat. Microbiol.">
        <title>Cocultivation of an ultrasmall environmental parasitic bacterium with lytic ability against bacteria associated with wastewater foams.</title>
        <authorList>
            <person name="Batinovic S."/>
            <person name="Rose J.J.A."/>
            <person name="Ratcliffe J."/>
            <person name="Seviour R.J."/>
            <person name="Petrovski S."/>
        </authorList>
    </citation>
    <scope>NUCLEOTIDE SEQUENCE</scope>
    <source>
        <strain evidence="8">CON9</strain>
    </source>
</reference>
<evidence type="ECO:0000259" key="7">
    <source>
        <dbReference type="Pfam" id="PF02797"/>
    </source>
</evidence>
<dbReference type="SUPFAM" id="SSF53901">
    <property type="entry name" value="Thiolase-like"/>
    <property type="match status" value="1"/>
</dbReference>
<evidence type="ECO:0000256" key="4">
    <source>
        <dbReference type="ARBA" id="ARBA00022679"/>
    </source>
</evidence>
<evidence type="ECO:0000256" key="1">
    <source>
        <dbReference type="ARBA" id="ARBA00005194"/>
    </source>
</evidence>
<dbReference type="Pfam" id="PF00195">
    <property type="entry name" value="Chal_sti_synt_N"/>
    <property type="match status" value="1"/>
</dbReference>
<feature type="domain" description="Chalcone/stilbene synthase C-terminal" evidence="7">
    <location>
        <begin position="259"/>
        <end position="392"/>
    </location>
</feature>
<feature type="domain" description="Chalcone/stilbene synthase N-terminal" evidence="6">
    <location>
        <begin position="33"/>
        <end position="235"/>
    </location>
</feature>
<feature type="region of interest" description="Disordered" evidence="5">
    <location>
        <begin position="1"/>
        <end position="28"/>
    </location>
</feature>
<protein>
    <submittedName>
        <fullName evidence="8">Type III polyketide synthase</fullName>
    </submittedName>
</protein>
<evidence type="ECO:0000256" key="3">
    <source>
        <dbReference type="ARBA" id="ARBA00011738"/>
    </source>
</evidence>
<comment type="pathway">
    <text evidence="1">Lipid metabolism; fatty acid biosynthesis.</text>
</comment>
<dbReference type="Pfam" id="PF02797">
    <property type="entry name" value="Chal_sti_synt_C"/>
    <property type="match status" value="1"/>
</dbReference>
<dbReference type="Proteomes" id="UP001059836">
    <property type="component" value="Chromosome"/>
</dbReference>
<dbReference type="RefSeq" id="WP_213246938.1">
    <property type="nucleotide sequence ID" value="NZ_CP045806.1"/>
</dbReference>
<dbReference type="PANTHER" id="PTHR11877">
    <property type="entry name" value="HYDROXYMETHYLGLUTARYL-COA SYNTHASE"/>
    <property type="match status" value="1"/>
</dbReference>
<comment type="subunit">
    <text evidence="3">Homodimer.</text>
</comment>
<evidence type="ECO:0000313" key="8">
    <source>
        <dbReference type="EMBL" id="QHN34146.1"/>
    </source>
</evidence>
<dbReference type="InterPro" id="IPR011141">
    <property type="entry name" value="Polyketide_synthase_type-III"/>
</dbReference>
<dbReference type="InterPro" id="IPR001099">
    <property type="entry name" value="Chalcone/stilbene_synt_N"/>
</dbReference>
<dbReference type="PANTHER" id="PTHR11877:SF46">
    <property type="entry name" value="TYPE III POLYKETIDE SYNTHASE A"/>
    <property type="match status" value="1"/>
</dbReference>
<dbReference type="PIRSF" id="PIRSF000451">
    <property type="entry name" value="PKS_III"/>
    <property type="match status" value="1"/>
</dbReference>
<evidence type="ECO:0000256" key="2">
    <source>
        <dbReference type="ARBA" id="ARBA00005531"/>
    </source>
</evidence>
<sequence length="396" mass="41859">MTIDNPLSVDQARRTAGHPVRPASMPPAPSTAVAIIEGIATGAPERVFDQDAAALDVASMFDDDENRERIARIYRKTRITSRHLAVDPLGPGFAEFSKRPATIRERMNLYLELAAPLAIDVARRATAGVSSVDDIGMLVFVTSTGFVAPGVDVAVLRALDLPVTTNRVVVNFMGCAAAMNGIRSASDYVRAHPDRKALVICLELSSVNAVFSEDPFAIITHSLFGDGCGAVVIGACGVGTEQPAGTVVVRESFSHLFDGAEDGIVLGVNDDGITCELSPELPDYIVRGVDPVIVDMLARNGLGKSDIDLWAVHPGGPKILESSIASLALPADSCDPSWEVLAEYGNMLSVSLIFVLERMIAQALAPDSGREISTGVAFSFAPGVTLEGMLFDIVGR</sequence>